<dbReference type="PROSITE" id="PS00028">
    <property type="entry name" value="ZINC_FINGER_C2H2_1"/>
    <property type="match status" value="2"/>
</dbReference>
<feature type="region of interest" description="Disordered" evidence="10">
    <location>
        <begin position="1068"/>
        <end position="1139"/>
    </location>
</feature>
<feature type="compositionally biased region" description="Basic residues" evidence="10">
    <location>
        <begin position="1086"/>
        <end position="1096"/>
    </location>
</feature>
<dbReference type="InterPro" id="IPR036236">
    <property type="entry name" value="Znf_C2H2_sf"/>
</dbReference>
<evidence type="ECO:0000256" key="3">
    <source>
        <dbReference type="ARBA" id="ARBA00022737"/>
    </source>
</evidence>
<evidence type="ECO:0000256" key="1">
    <source>
        <dbReference type="ARBA" id="ARBA00004123"/>
    </source>
</evidence>
<feature type="compositionally biased region" description="Low complexity" evidence="10">
    <location>
        <begin position="1119"/>
        <end position="1139"/>
    </location>
</feature>
<keyword evidence="6" id="KW-0805">Transcription regulation</keyword>
<reference evidence="12" key="1">
    <citation type="submission" date="2024-06" db="EMBL/GenBank/DDBJ databases">
        <authorList>
            <person name="Liu X."/>
            <person name="Lenzi L."/>
            <person name="Haldenby T S."/>
            <person name="Uol C."/>
        </authorList>
    </citation>
    <scope>NUCLEOTIDE SEQUENCE</scope>
</reference>
<evidence type="ECO:0000256" key="6">
    <source>
        <dbReference type="ARBA" id="ARBA00023015"/>
    </source>
</evidence>
<feature type="domain" description="C2H2-type" evidence="11">
    <location>
        <begin position="1143"/>
        <end position="1170"/>
    </location>
</feature>
<keyword evidence="8" id="KW-0539">Nucleus</keyword>
<dbReference type="PANTHER" id="PTHR24399">
    <property type="entry name" value="ZINC FINGER AND BTB DOMAIN-CONTAINING"/>
    <property type="match status" value="1"/>
</dbReference>
<evidence type="ECO:0000256" key="8">
    <source>
        <dbReference type="ARBA" id="ARBA00023242"/>
    </source>
</evidence>
<feature type="region of interest" description="Disordered" evidence="10">
    <location>
        <begin position="240"/>
        <end position="276"/>
    </location>
</feature>
<feature type="compositionally biased region" description="Polar residues" evidence="10">
    <location>
        <begin position="163"/>
        <end position="172"/>
    </location>
</feature>
<keyword evidence="7" id="KW-0804">Transcription</keyword>
<evidence type="ECO:0000256" key="5">
    <source>
        <dbReference type="ARBA" id="ARBA00022833"/>
    </source>
</evidence>
<gene>
    <name evidence="12" type="ORF">CDAUBV1_LOCUS16563</name>
</gene>
<feature type="compositionally biased region" description="Polar residues" evidence="10">
    <location>
        <begin position="255"/>
        <end position="264"/>
    </location>
</feature>
<comment type="caution">
    <text evidence="12">The sequence shown here is derived from an EMBL/GenBank/DDBJ whole genome shotgun (WGS) entry which is preliminary data.</text>
</comment>
<dbReference type="GO" id="GO:0000978">
    <property type="term" value="F:RNA polymerase II cis-regulatory region sequence-specific DNA binding"/>
    <property type="evidence" value="ECO:0007669"/>
    <property type="project" value="TreeGrafter"/>
</dbReference>
<evidence type="ECO:0000256" key="7">
    <source>
        <dbReference type="ARBA" id="ARBA00023163"/>
    </source>
</evidence>
<keyword evidence="2" id="KW-0479">Metal-binding</keyword>
<evidence type="ECO:0000256" key="2">
    <source>
        <dbReference type="ARBA" id="ARBA00022723"/>
    </source>
</evidence>
<evidence type="ECO:0000259" key="11">
    <source>
        <dbReference type="PROSITE" id="PS50157"/>
    </source>
</evidence>
<feature type="region of interest" description="Disordered" evidence="10">
    <location>
        <begin position="1253"/>
        <end position="1325"/>
    </location>
</feature>
<dbReference type="GO" id="GO:0001227">
    <property type="term" value="F:DNA-binding transcription repressor activity, RNA polymerase II-specific"/>
    <property type="evidence" value="ECO:0007669"/>
    <property type="project" value="TreeGrafter"/>
</dbReference>
<feature type="domain" description="C2H2-type" evidence="11">
    <location>
        <begin position="1199"/>
        <end position="1226"/>
    </location>
</feature>
<feature type="domain" description="C2H2-type" evidence="11">
    <location>
        <begin position="1171"/>
        <end position="1198"/>
    </location>
</feature>
<name>A0AAV2TVV7_CALDB</name>
<dbReference type="GO" id="GO:0005654">
    <property type="term" value="C:nucleoplasm"/>
    <property type="evidence" value="ECO:0007669"/>
    <property type="project" value="TreeGrafter"/>
</dbReference>
<feature type="compositionally biased region" description="Polar residues" evidence="10">
    <location>
        <begin position="613"/>
        <end position="628"/>
    </location>
</feature>
<dbReference type="FunFam" id="3.30.160.60:FF:001498">
    <property type="entry name" value="Zinc finger protein 404"/>
    <property type="match status" value="1"/>
</dbReference>
<proteinExistence type="predicted"/>
<sequence length="1325" mass="141954">MVYPLVADASPCYPEEFTITCIVKSILLCRTKSSGQIKSSCWLDLLCCLATDRMAHVPTCQSEVCSSTTSVGKDNEPDSCSPFREGVTSDSPIHERFKRLRRSEKELGTLTATFSGSDTESSTAVAPGLTSTLAKLEMSLGRFSKSVEFSEAPLLDSRRSICSPDSKSQSPSAPARLHLGGQENYPCRSLSSINFGLDLAAASPIGSSCSTKEYPGLSSTHGLSASSLFIRRLSTRRSKQSSKQCLAPGNEPTLAGSQSASTSDPAKKSPSFLCGERRTQIRPTHPFLDLIEASKLPVEVACQPARESVSPEIALTIRLHPGDPNAGVLRELVLHRLIGSREHSPVEQPAPIVNRPVAVVQPSPNSHSSHCIPVNPPPSSSTAGDLIQNLDPWTSETNASRLKSQNDQPASSALCAIPVSRSADTPGDRVSPTVPAATHTDVEGTIATCNVDSNDSLLPISKCPTEGSPQPLIARSSDQTSLLSPASVVPLAFNFKKLLRDRYLSSQRILSAPLTPNGSSSALSAGCTSTKDDLIRTARLNLFARNPVVTQNPPPSAEPSLSSLDALNVSPSTLEKITFGLGHDVDPLSASSHPLASELTSSVTELIRQLSPQNVTHTVRSTKTSSPSGVERAELQVSDGNRISRNLSSLYTSEQKNACDLALRTSNSMFLQQRQPSESPQASDSSLLRSYQSWPLSPYLLAQKSMEVASAHFRNLAPKESPSVPPDLAKFSSPLGQRLLIPPVVRISPDADVGLHSSELEESDVSLSTRERKRSSTSYALAIPVERERQSHSAPISPQEAYGLCYSHSGLSVPDKDNLLSPSCNLIHACSAFEPIIPCSTKSPPERWCKRAHDQPSPLLTEQTPFSLRSESSGIGSETRSFWRSPVPFGNFSSPRCEFPTTPHFPGDIRSSVPFSAKQRKSSGLSAGAFIFPPPSPFRASNTGMTTTPLSSLSWLSSSSGIGSHSAGSGASSALTKITDEQEEGYASLVERVANWASCTTPSGLQPSPCSSREGSQASGMKPIDFSLGASGTEKLTQISSPVVTSSSSSAWSNLSVTSPQNLFFDIPSTGAGSGSGDSAPERSRAAVRRNGRGRPRLWSSTRKLLYTSASTPTSQALSRSRVPYSVSSPSGSRGRASTGGPHICPICCRQFTRSDMLVRHAHVHTGHRPFECPACGQAFSRSDHLSTHQRTHTGQRPYRCPLCTYSACRRDMITRHLRVHQRRGQIIPSERCSVDARNRLSPLRVDVDPVAVGPLRLLPPPPTHRGRSRRQNQSLTTGEGATARPMRAGRAASGSTMLPPSTPPHLDEDVHDTRKNTSLKTDAP</sequence>
<keyword evidence="5" id="KW-0862">Zinc</keyword>
<dbReference type="SUPFAM" id="SSF57667">
    <property type="entry name" value="beta-beta-alpha zinc fingers"/>
    <property type="match status" value="2"/>
</dbReference>
<keyword evidence="3" id="KW-0677">Repeat</keyword>
<evidence type="ECO:0000256" key="10">
    <source>
        <dbReference type="SAM" id="MobiDB-lite"/>
    </source>
</evidence>
<dbReference type="InterPro" id="IPR013087">
    <property type="entry name" value="Znf_C2H2_type"/>
</dbReference>
<evidence type="ECO:0000313" key="12">
    <source>
        <dbReference type="EMBL" id="CAL5141310.1"/>
    </source>
</evidence>
<dbReference type="PANTHER" id="PTHR24399:SF23">
    <property type="entry name" value="C2H2-TYPE DOMAIN-CONTAINING PROTEIN"/>
    <property type="match status" value="1"/>
</dbReference>
<evidence type="ECO:0000256" key="4">
    <source>
        <dbReference type="ARBA" id="ARBA00022771"/>
    </source>
</evidence>
<feature type="compositionally biased region" description="Basic and acidic residues" evidence="10">
    <location>
        <begin position="1306"/>
        <end position="1316"/>
    </location>
</feature>
<dbReference type="Gene3D" id="3.30.160.60">
    <property type="entry name" value="Classic Zinc Finger"/>
    <property type="match status" value="3"/>
</dbReference>
<feature type="region of interest" description="Disordered" evidence="10">
    <location>
        <begin position="160"/>
        <end position="179"/>
    </location>
</feature>
<dbReference type="Proteomes" id="UP001497525">
    <property type="component" value="Unassembled WGS sequence"/>
</dbReference>
<evidence type="ECO:0000256" key="9">
    <source>
        <dbReference type="PROSITE-ProRule" id="PRU00042"/>
    </source>
</evidence>
<dbReference type="FunFam" id="3.30.160.60:FF:000395">
    <property type="entry name" value="zinc finger protein 513"/>
    <property type="match status" value="1"/>
</dbReference>
<keyword evidence="4 9" id="KW-0863">Zinc-finger</keyword>
<feature type="region of interest" description="Disordered" evidence="10">
    <location>
        <begin position="361"/>
        <end position="388"/>
    </location>
</feature>
<protein>
    <recommendedName>
        <fullName evidence="11">C2H2-type domain-containing protein</fullName>
    </recommendedName>
</protein>
<organism evidence="12 13">
    <name type="scientific">Calicophoron daubneyi</name>
    <name type="common">Rumen fluke</name>
    <name type="synonym">Paramphistomum daubneyi</name>
    <dbReference type="NCBI Taxonomy" id="300641"/>
    <lineage>
        <taxon>Eukaryota</taxon>
        <taxon>Metazoa</taxon>
        <taxon>Spiralia</taxon>
        <taxon>Lophotrochozoa</taxon>
        <taxon>Platyhelminthes</taxon>
        <taxon>Trematoda</taxon>
        <taxon>Digenea</taxon>
        <taxon>Plagiorchiida</taxon>
        <taxon>Pronocephalata</taxon>
        <taxon>Paramphistomoidea</taxon>
        <taxon>Paramphistomidae</taxon>
        <taxon>Calicophoron</taxon>
    </lineage>
</organism>
<feature type="compositionally biased region" description="Polar residues" evidence="10">
    <location>
        <begin position="1099"/>
        <end position="1118"/>
    </location>
</feature>
<accession>A0AAV2TVV7</accession>
<dbReference type="PROSITE" id="PS50157">
    <property type="entry name" value="ZINC_FINGER_C2H2_2"/>
    <property type="match status" value="3"/>
</dbReference>
<evidence type="ECO:0000313" key="13">
    <source>
        <dbReference type="Proteomes" id="UP001497525"/>
    </source>
</evidence>
<feature type="region of interest" description="Disordered" evidence="10">
    <location>
        <begin position="1001"/>
        <end position="1027"/>
    </location>
</feature>
<feature type="compositionally biased region" description="Polar residues" evidence="10">
    <location>
        <begin position="1001"/>
        <end position="1019"/>
    </location>
</feature>
<feature type="region of interest" description="Disordered" evidence="10">
    <location>
        <begin position="613"/>
        <end position="632"/>
    </location>
</feature>
<comment type="subcellular location">
    <subcellularLocation>
        <location evidence="1">Nucleus</location>
    </subcellularLocation>
</comment>
<dbReference type="Pfam" id="PF00096">
    <property type="entry name" value="zf-C2H2"/>
    <property type="match status" value="1"/>
</dbReference>
<dbReference type="GO" id="GO:0008270">
    <property type="term" value="F:zinc ion binding"/>
    <property type="evidence" value="ECO:0007669"/>
    <property type="project" value="UniProtKB-KW"/>
</dbReference>
<dbReference type="EMBL" id="CAXLJL010000845">
    <property type="protein sequence ID" value="CAL5141310.1"/>
    <property type="molecule type" value="Genomic_DNA"/>
</dbReference>
<dbReference type="SMART" id="SM00355">
    <property type="entry name" value="ZnF_C2H2"/>
    <property type="match status" value="3"/>
</dbReference>